<evidence type="ECO:0000313" key="1">
    <source>
        <dbReference type="EMBL" id="TBE57573.1"/>
    </source>
</evidence>
<dbReference type="Proteomes" id="UP000291302">
    <property type="component" value="Unassembled WGS sequence"/>
</dbReference>
<organism evidence="1 2">
    <name type="scientific">Rhizobium beringeri</name>
    <dbReference type="NCBI Taxonomy" id="3019934"/>
    <lineage>
        <taxon>Bacteria</taxon>
        <taxon>Pseudomonadati</taxon>
        <taxon>Pseudomonadota</taxon>
        <taxon>Alphaproteobacteria</taxon>
        <taxon>Hyphomicrobiales</taxon>
        <taxon>Rhizobiaceae</taxon>
        <taxon>Rhizobium/Agrobacterium group</taxon>
        <taxon>Rhizobium</taxon>
    </lineage>
</organism>
<dbReference type="EMBL" id="SILG01000008">
    <property type="protein sequence ID" value="TBE57573.1"/>
    <property type="molecule type" value="Genomic_DNA"/>
</dbReference>
<accession>A0ABY1XH25</accession>
<evidence type="ECO:0000313" key="2">
    <source>
        <dbReference type="Proteomes" id="UP000291302"/>
    </source>
</evidence>
<gene>
    <name evidence="1" type="ORF">ELH03_36935</name>
</gene>
<name>A0ABY1XH25_9HYPH</name>
<protein>
    <recommendedName>
        <fullName evidence="3">Helix-turn-helix domain-containing protein</fullName>
    </recommendedName>
</protein>
<evidence type="ECO:0008006" key="3">
    <source>
        <dbReference type="Google" id="ProtNLM"/>
    </source>
</evidence>
<reference evidence="1 2" key="1">
    <citation type="submission" date="2019-02" db="EMBL/GenBank/DDBJ databases">
        <title>The genomic architecture of introgression among sibling species of bacteria.</title>
        <authorList>
            <person name="Cavassim M.I.A."/>
            <person name="Moeskjaer S."/>
            <person name="Moslemi C."/>
            <person name="Fields B."/>
            <person name="Bachmann A."/>
            <person name="Vilhjalmsson B."/>
            <person name="Schierup M.H."/>
            <person name="Young J.P.W."/>
            <person name="Andersen S.U."/>
        </authorList>
    </citation>
    <scope>NUCLEOTIDE SEQUENCE [LARGE SCALE GENOMIC DNA]</scope>
    <source>
        <strain evidence="1 2">SM51</strain>
    </source>
</reference>
<dbReference type="RefSeq" id="WP_130767678.1">
    <property type="nucleotide sequence ID" value="NZ_SILG01000008.1"/>
</dbReference>
<sequence>MHYRNSSPRLTPILASKIKGLWMHSPLNQAQIAARLGELNQGRVSEVITGQKFPDVPPADLPAIRPYM</sequence>
<comment type="caution">
    <text evidence="1">The sequence shown here is derived from an EMBL/GenBank/DDBJ whole genome shotgun (WGS) entry which is preliminary data.</text>
</comment>
<keyword evidence="2" id="KW-1185">Reference proteome</keyword>
<proteinExistence type="predicted"/>